<proteinExistence type="predicted"/>
<organism evidence="1 2">
    <name type="scientific">Gimesia chilikensis</name>
    <dbReference type="NCBI Taxonomy" id="2605989"/>
    <lineage>
        <taxon>Bacteria</taxon>
        <taxon>Pseudomonadati</taxon>
        <taxon>Planctomycetota</taxon>
        <taxon>Planctomycetia</taxon>
        <taxon>Planctomycetales</taxon>
        <taxon>Planctomycetaceae</taxon>
        <taxon>Gimesia</taxon>
    </lineage>
</organism>
<evidence type="ECO:0000313" key="1">
    <source>
        <dbReference type="EMBL" id="QDT23872.1"/>
    </source>
</evidence>
<name>A0A517PWX8_9PLAN</name>
<accession>A0A517PWX8</accession>
<gene>
    <name evidence="1" type="ORF">HG66A1_56970</name>
</gene>
<keyword evidence="2" id="KW-1185">Reference proteome</keyword>
<protein>
    <submittedName>
        <fullName evidence="1">Uncharacterized protein</fullName>
    </submittedName>
</protein>
<reference evidence="1 2" key="1">
    <citation type="submission" date="2019-02" db="EMBL/GenBank/DDBJ databases">
        <title>Deep-cultivation of Planctomycetes and their phenomic and genomic characterization uncovers novel biology.</title>
        <authorList>
            <person name="Wiegand S."/>
            <person name="Jogler M."/>
            <person name="Boedeker C."/>
            <person name="Pinto D."/>
            <person name="Vollmers J."/>
            <person name="Rivas-Marin E."/>
            <person name="Kohn T."/>
            <person name="Peeters S.H."/>
            <person name="Heuer A."/>
            <person name="Rast P."/>
            <person name="Oberbeckmann S."/>
            <person name="Bunk B."/>
            <person name="Jeske O."/>
            <person name="Meyerdierks A."/>
            <person name="Storesund J.E."/>
            <person name="Kallscheuer N."/>
            <person name="Luecker S."/>
            <person name="Lage O.M."/>
            <person name="Pohl T."/>
            <person name="Merkel B.J."/>
            <person name="Hornburger P."/>
            <person name="Mueller R.-W."/>
            <person name="Bruemmer F."/>
            <person name="Labrenz M."/>
            <person name="Spormann A.M."/>
            <person name="Op den Camp H."/>
            <person name="Overmann J."/>
            <person name="Amann R."/>
            <person name="Jetten M.S.M."/>
            <person name="Mascher T."/>
            <person name="Medema M.H."/>
            <person name="Devos D.P."/>
            <person name="Kaster A.-K."/>
            <person name="Ovreas L."/>
            <person name="Rohde M."/>
            <person name="Galperin M.Y."/>
            <person name="Jogler C."/>
        </authorList>
    </citation>
    <scope>NUCLEOTIDE SEQUENCE [LARGE SCALE GENOMIC DNA]</scope>
    <source>
        <strain evidence="1 2">HG66A1</strain>
    </source>
</reference>
<sequence>MNFKTTLLTAVVVVLSVVTTLFAIQKQAVRQTPRAIRVGQNIEEAIQVMERAGLKEYLPLQIAPAKKTERLTGWPVSEGHLIACYSVIDHKIVDLELYLVDKDCQRRIKSEQVRNLTFEVKAYAPDTGDILMKVPHKGMPSQQRPQSR</sequence>
<dbReference type="Proteomes" id="UP000320421">
    <property type="component" value="Chromosome"/>
</dbReference>
<dbReference type="EMBL" id="CP036266">
    <property type="protein sequence ID" value="QDT23872.1"/>
    <property type="molecule type" value="Genomic_DNA"/>
</dbReference>
<dbReference type="AlphaFoldDB" id="A0A517PWX8"/>
<dbReference type="RefSeq" id="WP_145191907.1">
    <property type="nucleotide sequence ID" value="NZ_CP036266.1"/>
</dbReference>
<evidence type="ECO:0000313" key="2">
    <source>
        <dbReference type="Proteomes" id="UP000320421"/>
    </source>
</evidence>